<feature type="region of interest" description="Disordered" evidence="1">
    <location>
        <begin position="215"/>
        <end position="255"/>
    </location>
</feature>
<evidence type="ECO:0000313" key="2">
    <source>
        <dbReference type="EMBL" id="KAK2020924.1"/>
    </source>
</evidence>
<organism evidence="2 3">
    <name type="scientific">Colletotrichum zoysiae</name>
    <dbReference type="NCBI Taxonomy" id="1216348"/>
    <lineage>
        <taxon>Eukaryota</taxon>
        <taxon>Fungi</taxon>
        <taxon>Dikarya</taxon>
        <taxon>Ascomycota</taxon>
        <taxon>Pezizomycotina</taxon>
        <taxon>Sordariomycetes</taxon>
        <taxon>Hypocreomycetidae</taxon>
        <taxon>Glomerellales</taxon>
        <taxon>Glomerellaceae</taxon>
        <taxon>Colletotrichum</taxon>
        <taxon>Colletotrichum graminicola species complex</taxon>
    </lineage>
</organism>
<name>A0AAD9LTT1_9PEZI</name>
<evidence type="ECO:0000313" key="3">
    <source>
        <dbReference type="Proteomes" id="UP001232148"/>
    </source>
</evidence>
<evidence type="ECO:0000256" key="1">
    <source>
        <dbReference type="SAM" id="MobiDB-lite"/>
    </source>
</evidence>
<gene>
    <name evidence="2" type="ORF">LX32DRAFT_282742</name>
</gene>
<dbReference type="EMBL" id="MU843156">
    <property type="protein sequence ID" value="KAK2020924.1"/>
    <property type="molecule type" value="Genomic_DNA"/>
</dbReference>
<accession>A0AAD9LTT1</accession>
<comment type="caution">
    <text evidence="2">The sequence shown here is derived from an EMBL/GenBank/DDBJ whole genome shotgun (WGS) entry which is preliminary data.</text>
</comment>
<sequence length="437" mass="49562">MENPHIIPVMDYTSSQSNETPEVEPTILSNKTAMGLGKWKAYSVADANGLFHTLPNWKKARSLEQTQTDANLEEAKAMRALVEADCAEFAHRVNRMVDQKAKNERAQGNDAIYLPTILIVPEAILEMLYDVTGQFENKYIKGPAKFVWMGWNRPLYGVSGIGILQKDDLLLWQCQVQTDSDENGYKVVFTTLEAIRMCESARNTGLLGVQYEDDASSEGSEELDSQEEDQTIKETKENQHFTRRSECPISQTTGPANAKGTLIHTEIIDVSQFMDTELKTWNQEIYAWMTRICGDINNRILRQKEAGMVQTFRPHALIIPSSALRVIFKATDGLSNVTLAQEGFKWFCWSGNSGATRINFRQRKPLKSWLPPYESPMNWSRGIDSTNPEASRIILLTTTEAVRECEEWMQQLPLDIRTWVEDMPQTGLKGDGDEEFS</sequence>
<feature type="compositionally biased region" description="Acidic residues" evidence="1">
    <location>
        <begin position="215"/>
        <end position="229"/>
    </location>
</feature>
<dbReference type="Proteomes" id="UP001232148">
    <property type="component" value="Unassembled WGS sequence"/>
</dbReference>
<dbReference type="AlphaFoldDB" id="A0AAD9LTT1"/>
<keyword evidence="3" id="KW-1185">Reference proteome</keyword>
<proteinExistence type="predicted"/>
<reference evidence="2" key="1">
    <citation type="submission" date="2021-06" db="EMBL/GenBank/DDBJ databases">
        <title>Comparative genomics, transcriptomics and evolutionary studies reveal genomic signatures of adaptation to plant cell wall in hemibiotrophic fungi.</title>
        <authorList>
            <consortium name="DOE Joint Genome Institute"/>
            <person name="Baroncelli R."/>
            <person name="Diaz J.F."/>
            <person name="Benocci T."/>
            <person name="Peng M."/>
            <person name="Battaglia E."/>
            <person name="Haridas S."/>
            <person name="Andreopoulos W."/>
            <person name="Labutti K."/>
            <person name="Pangilinan J."/>
            <person name="Floch G.L."/>
            <person name="Makela M.R."/>
            <person name="Henrissat B."/>
            <person name="Grigoriev I.V."/>
            <person name="Crouch J.A."/>
            <person name="De Vries R.P."/>
            <person name="Sukno S.A."/>
            <person name="Thon M.R."/>
        </authorList>
    </citation>
    <scope>NUCLEOTIDE SEQUENCE</scope>
    <source>
        <strain evidence="2">MAFF235873</strain>
    </source>
</reference>
<feature type="compositionally biased region" description="Basic and acidic residues" evidence="1">
    <location>
        <begin position="230"/>
        <end position="246"/>
    </location>
</feature>
<protein>
    <submittedName>
        <fullName evidence="2">Uncharacterized protein</fullName>
    </submittedName>
</protein>